<keyword evidence="1" id="KW-0472">Membrane</keyword>
<dbReference type="EMBL" id="KZ302131">
    <property type="protein sequence ID" value="PFH47146.1"/>
    <property type="molecule type" value="Genomic_DNA"/>
</dbReference>
<sequence>MGGGGSKISDLFYPDNPKRRARASQLRDDVNFFCNQFEEVKRKRNNLLQEIKPKLNALLKKYGYNTTDQLDKAVTNVLKGEALKEYTRIKEQMDKSDDGIMAIFQITSVIGAATGIFLGALVILGVMTGGAALAAIGVIGAVLGVIVLVAVLFSIFEGAEERSNMRKAISDLSFERVKARAAYEGMNALANWAYNIKLWLDEPLISDNEKLMRKKLEGDFATDYNKSKRSAVVAFLDKYDRDRGAWTNEDPNWRSGPEDIIGSASLTSLSSKHHMMKRSAYYIDEEFKVANRSGEVEIDDFTLDEAPTIKFDYTSPDHSGTLELLYLTSDKDSCEGLDSQDNTWIIHYESGHNPDATDPHVSDYRFSIVDLKGGKVYKDCHIKFQSRPPA</sequence>
<gene>
    <name evidence="2" type="ORF">AMATHDRAFT_68359</name>
</gene>
<dbReference type="OrthoDB" id="3049275at2759"/>
<keyword evidence="1" id="KW-0812">Transmembrane</keyword>
<dbReference type="Proteomes" id="UP000242287">
    <property type="component" value="Unassembled WGS sequence"/>
</dbReference>
<evidence type="ECO:0000256" key="1">
    <source>
        <dbReference type="SAM" id="Phobius"/>
    </source>
</evidence>
<keyword evidence="3" id="KW-1185">Reference proteome</keyword>
<name>A0A2A9NH88_9AGAR</name>
<organism evidence="2 3">
    <name type="scientific">Amanita thiersii Skay4041</name>
    <dbReference type="NCBI Taxonomy" id="703135"/>
    <lineage>
        <taxon>Eukaryota</taxon>
        <taxon>Fungi</taxon>
        <taxon>Dikarya</taxon>
        <taxon>Basidiomycota</taxon>
        <taxon>Agaricomycotina</taxon>
        <taxon>Agaricomycetes</taxon>
        <taxon>Agaricomycetidae</taxon>
        <taxon>Agaricales</taxon>
        <taxon>Pluteineae</taxon>
        <taxon>Amanitaceae</taxon>
        <taxon>Amanita</taxon>
    </lineage>
</organism>
<reference evidence="2 3" key="1">
    <citation type="submission" date="2014-02" db="EMBL/GenBank/DDBJ databases">
        <title>Transposable element dynamics among asymbiotic and ectomycorrhizal Amanita fungi.</title>
        <authorList>
            <consortium name="DOE Joint Genome Institute"/>
            <person name="Hess J."/>
            <person name="Skrede I."/>
            <person name="Wolfe B."/>
            <person name="LaButti K."/>
            <person name="Ohm R.A."/>
            <person name="Grigoriev I.V."/>
            <person name="Pringle A."/>
        </authorList>
    </citation>
    <scope>NUCLEOTIDE SEQUENCE [LARGE SCALE GENOMIC DNA]</scope>
    <source>
        <strain evidence="2 3">SKay4041</strain>
    </source>
</reference>
<feature type="transmembrane region" description="Helical" evidence="1">
    <location>
        <begin position="100"/>
        <end position="126"/>
    </location>
</feature>
<evidence type="ECO:0000313" key="2">
    <source>
        <dbReference type="EMBL" id="PFH47146.1"/>
    </source>
</evidence>
<evidence type="ECO:0000313" key="3">
    <source>
        <dbReference type="Proteomes" id="UP000242287"/>
    </source>
</evidence>
<protein>
    <submittedName>
        <fullName evidence="2">Uncharacterized protein</fullName>
    </submittedName>
</protein>
<feature type="transmembrane region" description="Helical" evidence="1">
    <location>
        <begin position="132"/>
        <end position="156"/>
    </location>
</feature>
<proteinExistence type="predicted"/>
<keyword evidence="1" id="KW-1133">Transmembrane helix</keyword>
<dbReference type="AlphaFoldDB" id="A0A2A9NH88"/>
<accession>A0A2A9NH88</accession>